<evidence type="ECO:0000256" key="1">
    <source>
        <dbReference type="SAM" id="SignalP"/>
    </source>
</evidence>
<organism evidence="2">
    <name type="scientific">Rhizophora mucronata</name>
    <name type="common">Asiatic mangrove</name>
    <dbReference type="NCBI Taxonomy" id="61149"/>
    <lineage>
        <taxon>Eukaryota</taxon>
        <taxon>Viridiplantae</taxon>
        <taxon>Streptophyta</taxon>
        <taxon>Embryophyta</taxon>
        <taxon>Tracheophyta</taxon>
        <taxon>Spermatophyta</taxon>
        <taxon>Magnoliopsida</taxon>
        <taxon>eudicotyledons</taxon>
        <taxon>Gunneridae</taxon>
        <taxon>Pentapetalae</taxon>
        <taxon>rosids</taxon>
        <taxon>fabids</taxon>
        <taxon>Malpighiales</taxon>
        <taxon>Rhizophoraceae</taxon>
        <taxon>Rhizophora</taxon>
    </lineage>
</organism>
<proteinExistence type="predicted"/>
<dbReference type="AlphaFoldDB" id="A0A2P2N628"/>
<name>A0A2P2N628_RHIMU</name>
<accession>A0A2P2N628</accession>
<protein>
    <submittedName>
        <fullName evidence="2">Uncharacterized protein</fullName>
    </submittedName>
</protein>
<keyword evidence="1" id="KW-0732">Signal</keyword>
<evidence type="ECO:0000313" key="2">
    <source>
        <dbReference type="EMBL" id="MBX37967.1"/>
    </source>
</evidence>
<sequence>MFCSFLPFMFLIFLVIHFSTCETKAEVEFSLW</sequence>
<feature type="signal peptide" evidence="1">
    <location>
        <begin position="1"/>
        <end position="21"/>
    </location>
</feature>
<feature type="chain" id="PRO_5015147527" evidence="1">
    <location>
        <begin position="22"/>
        <end position="32"/>
    </location>
</feature>
<dbReference type="EMBL" id="GGEC01057483">
    <property type="protein sequence ID" value="MBX37967.1"/>
    <property type="molecule type" value="Transcribed_RNA"/>
</dbReference>
<reference evidence="2" key="1">
    <citation type="submission" date="2018-02" db="EMBL/GenBank/DDBJ databases">
        <title>Rhizophora mucronata_Transcriptome.</title>
        <authorList>
            <person name="Meera S.P."/>
            <person name="Sreeshan A."/>
            <person name="Augustine A."/>
        </authorList>
    </citation>
    <scope>NUCLEOTIDE SEQUENCE</scope>
    <source>
        <tissue evidence="2">Leaf</tissue>
    </source>
</reference>